<reference evidence="1" key="1">
    <citation type="submission" date="2021-01" db="EMBL/GenBank/DDBJ databases">
        <title>Adiantum capillus-veneris genome.</title>
        <authorList>
            <person name="Fang Y."/>
            <person name="Liao Q."/>
        </authorList>
    </citation>
    <scope>NUCLEOTIDE SEQUENCE</scope>
    <source>
        <strain evidence="1">H3</strain>
        <tissue evidence="1">Leaf</tissue>
    </source>
</reference>
<dbReference type="Proteomes" id="UP000886520">
    <property type="component" value="Chromosome 10"/>
</dbReference>
<gene>
    <name evidence="1" type="ORF">GOP47_0010719</name>
</gene>
<keyword evidence="2" id="KW-1185">Reference proteome</keyword>
<dbReference type="EMBL" id="JABFUD020000010">
    <property type="protein sequence ID" value="KAI5074758.1"/>
    <property type="molecule type" value="Genomic_DNA"/>
</dbReference>
<evidence type="ECO:0000313" key="2">
    <source>
        <dbReference type="Proteomes" id="UP000886520"/>
    </source>
</evidence>
<evidence type="ECO:0000313" key="1">
    <source>
        <dbReference type="EMBL" id="KAI5074758.1"/>
    </source>
</evidence>
<proteinExistence type="predicted"/>
<accession>A0A9D4UVG4</accession>
<organism evidence="1 2">
    <name type="scientific">Adiantum capillus-veneris</name>
    <name type="common">Maidenhair fern</name>
    <dbReference type="NCBI Taxonomy" id="13818"/>
    <lineage>
        <taxon>Eukaryota</taxon>
        <taxon>Viridiplantae</taxon>
        <taxon>Streptophyta</taxon>
        <taxon>Embryophyta</taxon>
        <taxon>Tracheophyta</taxon>
        <taxon>Polypodiopsida</taxon>
        <taxon>Polypodiidae</taxon>
        <taxon>Polypodiales</taxon>
        <taxon>Pteridineae</taxon>
        <taxon>Pteridaceae</taxon>
        <taxon>Vittarioideae</taxon>
        <taxon>Adiantum</taxon>
    </lineage>
</organism>
<name>A0A9D4UVG4_ADICA</name>
<dbReference type="AlphaFoldDB" id="A0A9D4UVG4"/>
<protein>
    <submittedName>
        <fullName evidence="1">Uncharacterized protein</fullName>
    </submittedName>
</protein>
<comment type="caution">
    <text evidence="1">The sequence shown here is derived from an EMBL/GenBank/DDBJ whole genome shotgun (WGS) entry which is preliminary data.</text>
</comment>
<sequence>MDWFAQPKGGSHRGSDSKDAALWHYLPSFNEEMVPVIHNEYMDYASADMYKCRALRSVLANFTIALNAHKCILVNRETTIHSFGEKGVINLLGYYNLCLRQGIKNKEDIVSRIGENHL</sequence>